<dbReference type="CDD" id="cd00077">
    <property type="entry name" value="HDc"/>
    <property type="match status" value="1"/>
</dbReference>
<protein>
    <submittedName>
        <fullName evidence="4">Putative two-component system response regulator</fullName>
    </submittedName>
</protein>
<feature type="domain" description="HD-GYP" evidence="3">
    <location>
        <begin position="134"/>
        <end position="360"/>
    </location>
</feature>
<dbReference type="InterPro" id="IPR001789">
    <property type="entry name" value="Sig_transdc_resp-reg_receiver"/>
</dbReference>
<dbReference type="EMBL" id="JACHLP010000002">
    <property type="protein sequence ID" value="MBB4842439.1"/>
    <property type="molecule type" value="Genomic_DNA"/>
</dbReference>
<proteinExistence type="predicted"/>
<dbReference type="InterPro" id="IPR052020">
    <property type="entry name" value="Cyclic_di-GMP/3'3'-cGAMP_PDE"/>
</dbReference>
<dbReference type="InterPro" id="IPR003607">
    <property type="entry name" value="HD/PDEase_dom"/>
</dbReference>
<feature type="domain" description="Response regulatory" evidence="2">
    <location>
        <begin position="1"/>
        <end position="107"/>
    </location>
</feature>
<dbReference type="SUPFAM" id="SSF52172">
    <property type="entry name" value="CheY-like"/>
    <property type="match status" value="1"/>
</dbReference>
<dbReference type="InterPro" id="IPR011006">
    <property type="entry name" value="CheY-like_superfamily"/>
</dbReference>
<dbReference type="AlphaFoldDB" id="A0A840L8H2"/>
<dbReference type="PROSITE" id="PS51832">
    <property type="entry name" value="HD_GYP"/>
    <property type="match status" value="1"/>
</dbReference>
<dbReference type="Gene3D" id="1.10.3210.10">
    <property type="entry name" value="Hypothetical protein af1432"/>
    <property type="match status" value="1"/>
</dbReference>
<dbReference type="Proteomes" id="UP000562027">
    <property type="component" value="Unassembled WGS sequence"/>
</dbReference>
<sequence>MNLSVLSKLLNPLYRVLGARSGQSALALLESEAPDLILLDVMMPEMDGYSVLQRLKQSERNRHIPVIFVTALGAELDEEHGLQLGAVDYIAKPIKPTVVLARVRTQLALKQAHDALSDQNAWLEQEVARRMRESLIAQDLTLCAMAELAETRDNETGNHILRTQSYVEALARRLQHTPGYAQELSEAQLQRIVKASPMHDIGKIGIRDDILLKPGPLTAEEFEIMKTHARIGGEAIAHAIGKALTMHFPDGVPDQAEYPESVRFLEAARIIATHHHERWDGRGYPDALAGPAVPLPARLMALADVFDALTTRRVYKEPWTIAAATEHIKAQAGAHFDPQIVAAFLDIQDQFAAISARLSD</sequence>
<dbReference type="InterPro" id="IPR037522">
    <property type="entry name" value="HD_GYP_dom"/>
</dbReference>
<evidence type="ECO:0000259" key="2">
    <source>
        <dbReference type="PROSITE" id="PS50110"/>
    </source>
</evidence>
<feature type="modified residue" description="4-aspartylphosphate" evidence="1">
    <location>
        <position position="40"/>
    </location>
</feature>
<name>A0A840L8H2_9BURK</name>
<gene>
    <name evidence="4" type="ORF">HNP55_000954</name>
</gene>
<evidence type="ECO:0000313" key="5">
    <source>
        <dbReference type="Proteomes" id="UP000562027"/>
    </source>
</evidence>
<dbReference type="PANTHER" id="PTHR45228">
    <property type="entry name" value="CYCLIC DI-GMP PHOSPHODIESTERASE TM_0186-RELATED"/>
    <property type="match status" value="1"/>
</dbReference>
<dbReference type="SMART" id="SM00471">
    <property type="entry name" value="HDc"/>
    <property type="match status" value="1"/>
</dbReference>
<dbReference type="Pfam" id="PF00072">
    <property type="entry name" value="Response_reg"/>
    <property type="match status" value="1"/>
</dbReference>
<dbReference type="SMART" id="SM00448">
    <property type="entry name" value="REC"/>
    <property type="match status" value="1"/>
</dbReference>
<dbReference type="PROSITE" id="PS50110">
    <property type="entry name" value="RESPONSE_REGULATORY"/>
    <property type="match status" value="1"/>
</dbReference>
<dbReference type="GO" id="GO:0000160">
    <property type="term" value="P:phosphorelay signal transduction system"/>
    <property type="evidence" value="ECO:0007669"/>
    <property type="project" value="InterPro"/>
</dbReference>
<evidence type="ECO:0000259" key="3">
    <source>
        <dbReference type="PROSITE" id="PS51832"/>
    </source>
</evidence>
<dbReference type="SUPFAM" id="SSF109604">
    <property type="entry name" value="HD-domain/PDEase-like"/>
    <property type="match status" value="1"/>
</dbReference>
<dbReference type="GO" id="GO:0008081">
    <property type="term" value="F:phosphoric diester hydrolase activity"/>
    <property type="evidence" value="ECO:0007669"/>
    <property type="project" value="UniProtKB-ARBA"/>
</dbReference>
<accession>A0A840L8H2</accession>
<dbReference type="PANTHER" id="PTHR45228:SF5">
    <property type="entry name" value="CYCLIC DI-GMP PHOSPHODIESTERASE VC_1348-RELATED"/>
    <property type="match status" value="1"/>
</dbReference>
<keyword evidence="1" id="KW-0597">Phosphoprotein</keyword>
<dbReference type="Pfam" id="PF13487">
    <property type="entry name" value="HD_5"/>
    <property type="match status" value="1"/>
</dbReference>
<reference evidence="4 5" key="1">
    <citation type="submission" date="2020-08" db="EMBL/GenBank/DDBJ databases">
        <title>Functional genomics of gut bacteria from endangered species of beetles.</title>
        <authorList>
            <person name="Carlos-Shanley C."/>
        </authorList>
    </citation>
    <scope>NUCLEOTIDE SEQUENCE [LARGE SCALE GENOMIC DNA]</scope>
    <source>
        <strain evidence="4 5">S00239</strain>
    </source>
</reference>
<keyword evidence="5" id="KW-1185">Reference proteome</keyword>
<dbReference type="Gene3D" id="3.40.50.2300">
    <property type="match status" value="1"/>
</dbReference>
<evidence type="ECO:0000313" key="4">
    <source>
        <dbReference type="EMBL" id="MBB4842439.1"/>
    </source>
</evidence>
<evidence type="ECO:0000256" key="1">
    <source>
        <dbReference type="PROSITE-ProRule" id="PRU00169"/>
    </source>
</evidence>
<organism evidence="4 5">
    <name type="scientific">Roseateles oligotrophus</name>
    <dbReference type="NCBI Taxonomy" id="1769250"/>
    <lineage>
        <taxon>Bacteria</taxon>
        <taxon>Pseudomonadati</taxon>
        <taxon>Pseudomonadota</taxon>
        <taxon>Betaproteobacteria</taxon>
        <taxon>Burkholderiales</taxon>
        <taxon>Sphaerotilaceae</taxon>
        <taxon>Roseateles</taxon>
    </lineage>
</organism>
<comment type="caution">
    <text evidence="4">The sequence shown here is derived from an EMBL/GenBank/DDBJ whole genome shotgun (WGS) entry which is preliminary data.</text>
</comment>